<dbReference type="Pfam" id="PF02698">
    <property type="entry name" value="DUF218"/>
    <property type="match status" value="1"/>
</dbReference>
<keyword evidence="3" id="KW-1185">Reference proteome</keyword>
<dbReference type="EMBL" id="JAMQAW010000041">
    <property type="protein sequence ID" value="MCM2392512.1"/>
    <property type="molecule type" value="Genomic_DNA"/>
</dbReference>
<dbReference type="RefSeq" id="WP_250922839.1">
    <property type="nucleotide sequence ID" value="NZ_JAMQAW010000041.1"/>
</dbReference>
<evidence type="ECO:0000259" key="1">
    <source>
        <dbReference type="Pfam" id="PF02698"/>
    </source>
</evidence>
<protein>
    <submittedName>
        <fullName evidence="2">YdcF family protein</fullName>
    </submittedName>
</protein>
<accession>A0ABT0UVA4</accession>
<dbReference type="InterPro" id="IPR051599">
    <property type="entry name" value="Cell_Envelope_Assoc"/>
</dbReference>
<sequence>MISAQAWEDAQLIWDYHQMHHTPKPCSVAIGLGSHDLSVATAASKAYEAGLATLIVFTGANSPTTRDRFPDGEATAYREHALKLGVPNSAILIEPHATNTGQNITYSRELLESTGIDISSVLLISKPYEQRRAYATACKLWPSVEFVCLSASMEFTEYVDSLGDAQLVIDMLVGALQRLMIYPQKGFMIKQEVPGDILEAYERLRRDGFTSRLMPTDAPD</sequence>
<dbReference type="InterPro" id="IPR014729">
    <property type="entry name" value="Rossmann-like_a/b/a_fold"/>
</dbReference>
<gene>
    <name evidence="2" type="ORF">NBG84_30215</name>
</gene>
<name>A0ABT0UVA4_9ACTN</name>
<proteinExistence type="predicted"/>
<reference evidence="2" key="1">
    <citation type="submission" date="2022-06" db="EMBL/GenBank/DDBJ databases">
        <title>Genome public.</title>
        <authorList>
            <person name="Sun Q."/>
        </authorList>
    </citation>
    <scope>NUCLEOTIDE SEQUENCE</scope>
    <source>
        <strain evidence="2">CWNU-1</strain>
    </source>
</reference>
<dbReference type="CDD" id="cd06259">
    <property type="entry name" value="YdcF-like"/>
    <property type="match status" value="1"/>
</dbReference>
<dbReference type="PANTHER" id="PTHR30336">
    <property type="entry name" value="INNER MEMBRANE PROTEIN, PROBABLE PERMEASE"/>
    <property type="match status" value="1"/>
</dbReference>
<organism evidence="2 3">
    <name type="scientific">Streptomyces albipurpureus</name>
    <dbReference type="NCBI Taxonomy" id="2897419"/>
    <lineage>
        <taxon>Bacteria</taxon>
        <taxon>Bacillati</taxon>
        <taxon>Actinomycetota</taxon>
        <taxon>Actinomycetes</taxon>
        <taxon>Kitasatosporales</taxon>
        <taxon>Streptomycetaceae</taxon>
        <taxon>Streptomyces</taxon>
    </lineage>
</organism>
<comment type="caution">
    <text evidence="2">The sequence shown here is derived from an EMBL/GenBank/DDBJ whole genome shotgun (WGS) entry which is preliminary data.</text>
</comment>
<evidence type="ECO:0000313" key="3">
    <source>
        <dbReference type="Proteomes" id="UP001431429"/>
    </source>
</evidence>
<feature type="domain" description="DUF218" evidence="1">
    <location>
        <begin position="39"/>
        <end position="140"/>
    </location>
</feature>
<dbReference type="Proteomes" id="UP001431429">
    <property type="component" value="Unassembled WGS sequence"/>
</dbReference>
<evidence type="ECO:0000313" key="2">
    <source>
        <dbReference type="EMBL" id="MCM2392512.1"/>
    </source>
</evidence>
<dbReference type="Gene3D" id="3.40.50.620">
    <property type="entry name" value="HUPs"/>
    <property type="match status" value="1"/>
</dbReference>
<dbReference type="PANTHER" id="PTHR30336:SF20">
    <property type="entry name" value="DUF218 DOMAIN-CONTAINING PROTEIN"/>
    <property type="match status" value="1"/>
</dbReference>
<dbReference type="InterPro" id="IPR003848">
    <property type="entry name" value="DUF218"/>
</dbReference>